<accession>A0ABR2BPB5</accession>
<dbReference type="Proteomes" id="UP001472677">
    <property type="component" value="Unassembled WGS sequence"/>
</dbReference>
<sequence length="120" mass="13786">MVRSFVQLKKLNIENGENVENVIFVEGSAEEELNWKFFRVLEFLQLKNLSKLTRFCHGNYFEFPLLTSLTMEICPTLKTLISGAQGIHSEIASPTLLDGKDVQIKFQVLNIPILHRYTLS</sequence>
<dbReference type="Pfam" id="PF23247">
    <property type="entry name" value="LRR_RPS2"/>
    <property type="match status" value="1"/>
</dbReference>
<organism evidence="2 3">
    <name type="scientific">Hibiscus sabdariffa</name>
    <name type="common">roselle</name>
    <dbReference type="NCBI Taxonomy" id="183260"/>
    <lineage>
        <taxon>Eukaryota</taxon>
        <taxon>Viridiplantae</taxon>
        <taxon>Streptophyta</taxon>
        <taxon>Embryophyta</taxon>
        <taxon>Tracheophyta</taxon>
        <taxon>Spermatophyta</taxon>
        <taxon>Magnoliopsida</taxon>
        <taxon>eudicotyledons</taxon>
        <taxon>Gunneridae</taxon>
        <taxon>Pentapetalae</taxon>
        <taxon>rosids</taxon>
        <taxon>malvids</taxon>
        <taxon>Malvales</taxon>
        <taxon>Malvaceae</taxon>
        <taxon>Malvoideae</taxon>
        <taxon>Hibiscus</taxon>
    </lineage>
</organism>
<feature type="domain" description="Disease resistance protein At4g27190-like leucine-rich repeats" evidence="1">
    <location>
        <begin position="1"/>
        <end position="82"/>
    </location>
</feature>
<evidence type="ECO:0000313" key="2">
    <source>
        <dbReference type="EMBL" id="KAK8508871.1"/>
    </source>
</evidence>
<evidence type="ECO:0000313" key="3">
    <source>
        <dbReference type="Proteomes" id="UP001472677"/>
    </source>
</evidence>
<dbReference type="EMBL" id="JBBPBM010000097">
    <property type="protein sequence ID" value="KAK8508871.1"/>
    <property type="molecule type" value="Genomic_DNA"/>
</dbReference>
<proteinExistence type="predicted"/>
<reference evidence="2 3" key="1">
    <citation type="journal article" date="2024" name="G3 (Bethesda)">
        <title>Genome assembly of Hibiscus sabdariffa L. provides insights into metabolisms of medicinal natural products.</title>
        <authorList>
            <person name="Kim T."/>
        </authorList>
    </citation>
    <scope>NUCLEOTIDE SEQUENCE [LARGE SCALE GENOMIC DNA]</scope>
    <source>
        <strain evidence="2">TK-2024</strain>
        <tissue evidence="2">Old leaves</tissue>
    </source>
</reference>
<gene>
    <name evidence="2" type="ORF">V6N12_034973</name>
</gene>
<comment type="caution">
    <text evidence="2">The sequence shown here is derived from an EMBL/GenBank/DDBJ whole genome shotgun (WGS) entry which is preliminary data.</text>
</comment>
<evidence type="ECO:0000259" key="1">
    <source>
        <dbReference type="Pfam" id="PF23247"/>
    </source>
</evidence>
<dbReference type="InterPro" id="IPR057135">
    <property type="entry name" value="At4g27190-like_LRR"/>
</dbReference>
<keyword evidence="3" id="KW-1185">Reference proteome</keyword>
<name>A0ABR2BPB5_9ROSI</name>
<protein>
    <recommendedName>
        <fullName evidence="1">Disease resistance protein At4g27190-like leucine-rich repeats domain-containing protein</fullName>
    </recommendedName>
</protein>